<feature type="domain" description="Lcl C-terminal" evidence="1">
    <location>
        <begin position="263"/>
        <end position="388"/>
    </location>
</feature>
<dbReference type="PANTHER" id="PTHR35812">
    <property type="entry name" value="LIPOPROTEIN"/>
    <property type="match status" value="1"/>
</dbReference>
<comment type="caution">
    <text evidence="2">The sequence shown here is derived from an EMBL/GenBank/DDBJ whole genome shotgun (WGS) entry which is preliminary data.</text>
</comment>
<proteinExistence type="predicted"/>
<protein>
    <submittedName>
        <fullName evidence="2">DUF1566 domain-containing protein</fullName>
    </submittedName>
</protein>
<organism evidence="2 3">
    <name type="scientific">Leptospira yasudae</name>
    <dbReference type="NCBI Taxonomy" id="2202201"/>
    <lineage>
        <taxon>Bacteria</taxon>
        <taxon>Pseudomonadati</taxon>
        <taxon>Spirochaetota</taxon>
        <taxon>Spirochaetia</taxon>
        <taxon>Leptospirales</taxon>
        <taxon>Leptospiraceae</taxon>
        <taxon>Leptospira</taxon>
    </lineage>
</organism>
<sequence length="392" mass="41612">MSKSVSLLTILCIFNFYCIVQPPDKPDPPFQLLQYVTAQAIQNETSSGSGTGTPAPSFNPSVISDTGQNLCYTNAGTTTPCTGTGQDGEFSNIPNIRSFTGPTQHSVYTTNYTTLDNLRGLVWKSCPEGQLGATCAGAATSIDLNTALLAPPGTCNGLNVQNAGNGYAGRTNWRIPTVRELLSIINYANSPVFMETTEFPNADQSNLYLSITDYGPNTMMAWVVDFLHPGFSIQPYMKNAAGLLRCVSGNATPAPSFQDNGNGTITDRNTNLLWSKCPMGKSGATCAVGVLFVGNRNSAFTNCGALVLAGRSDWRLPNINELLTIVDYAGAGNPSILTAVFPNFPMNVFWTSTTNQEATMLTQSIAVNFTNGQVNSIAKTIGASAICVTSPP</sequence>
<reference evidence="2 3" key="1">
    <citation type="journal article" date="2019" name="PLoS Negl. Trop. Dis.">
        <title>Revisiting the worldwide diversity of Leptospira species in the environment.</title>
        <authorList>
            <person name="Vincent A.T."/>
            <person name="Schiettekatte O."/>
            <person name="Bourhy P."/>
            <person name="Veyrier F.J."/>
            <person name="Picardeau M."/>
        </authorList>
    </citation>
    <scope>NUCLEOTIDE SEQUENCE [LARGE SCALE GENOMIC DNA]</scope>
    <source>
        <strain evidence="2 3">201702445</strain>
    </source>
</reference>
<dbReference type="AlphaFoldDB" id="A0A6N4QKN1"/>
<name>A0A6N4QKN1_9LEPT</name>
<dbReference type="Pfam" id="PF07603">
    <property type="entry name" value="Lcl_C"/>
    <property type="match status" value="2"/>
</dbReference>
<dbReference type="Proteomes" id="UP000297613">
    <property type="component" value="Unassembled WGS sequence"/>
</dbReference>
<dbReference type="EMBL" id="RQGM01000016">
    <property type="protein sequence ID" value="TGL87487.1"/>
    <property type="molecule type" value="Genomic_DNA"/>
</dbReference>
<evidence type="ECO:0000313" key="3">
    <source>
        <dbReference type="Proteomes" id="UP000297613"/>
    </source>
</evidence>
<feature type="domain" description="Lcl C-terminal" evidence="1">
    <location>
        <begin position="113"/>
        <end position="247"/>
    </location>
</feature>
<dbReference type="RefSeq" id="WP_135569531.1">
    <property type="nucleotide sequence ID" value="NZ_RQGK01000017.1"/>
</dbReference>
<dbReference type="InterPro" id="IPR011460">
    <property type="entry name" value="Lcl_C"/>
</dbReference>
<gene>
    <name evidence="2" type="ORF">EHQ83_04720</name>
</gene>
<accession>A0A6N4QKN1</accession>
<evidence type="ECO:0000259" key="1">
    <source>
        <dbReference type="Pfam" id="PF07603"/>
    </source>
</evidence>
<evidence type="ECO:0000313" key="2">
    <source>
        <dbReference type="EMBL" id="TGL87487.1"/>
    </source>
</evidence>
<dbReference type="PANTHER" id="PTHR35812:SF1">
    <property type="entry name" value="LIPOPROTEIN"/>
    <property type="match status" value="1"/>
</dbReference>